<feature type="transmembrane region" description="Helical" evidence="1">
    <location>
        <begin position="121"/>
        <end position="141"/>
    </location>
</feature>
<comment type="caution">
    <text evidence="2">The sequence shown here is derived from an EMBL/GenBank/DDBJ whole genome shotgun (WGS) entry which is preliminary data.</text>
</comment>
<feature type="transmembrane region" description="Helical" evidence="1">
    <location>
        <begin position="186"/>
        <end position="214"/>
    </location>
</feature>
<feature type="transmembrane region" description="Helical" evidence="1">
    <location>
        <begin position="40"/>
        <end position="61"/>
    </location>
</feature>
<keyword evidence="3" id="KW-1185">Reference proteome</keyword>
<dbReference type="EMBL" id="BAAAFD010000001">
    <property type="protein sequence ID" value="GAA0852186.1"/>
    <property type="molecule type" value="Genomic_DNA"/>
</dbReference>
<keyword evidence="1" id="KW-1133">Transmembrane helix</keyword>
<keyword evidence="1" id="KW-0472">Membrane</keyword>
<dbReference type="PANTHER" id="PTHR40076">
    <property type="entry name" value="MEMBRANE PROTEIN-RELATED"/>
    <property type="match status" value="1"/>
</dbReference>
<evidence type="ECO:0000313" key="3">
    <source>
        <dbReference type="Proteomes" id="UP001500359"/>
    </source>
</evidence>
<protein>
    <submittedName>
        <fullName evidence="2">Membrane protein</fullName>
    </submittedName>
</protein>
<name>A0ABN1LCC3_9ALTE</name>
<dbReference type="RefSeq" id="WP_343855654.1">
    <property type="nucleotide sequence ID" value="NZ_BAAAFD010000001.1"/>
</dbReference>
<feature type="transmembrane region" description="Helical" evidence="1">
    <location>
        <begin position="81"/>
        <end position="101"/>
    </location>
</feature>
<keyword evidence="1" id="KW-0812">Transmembrane</keyword>
<dbReference type="Proteomes" id="UP001500359">
    <property type="component" value="Unassembled WGS sequence"/>
</dbReference>
<dbReference type="PANTHER" id="PTHR40076:SF1">
    <property type="entry name" value="MEMBRANE PROTEIN"/>
    <property type="match status" value="1"/>
</dbReference>
<evidence type="ECO:0000256" key="1">
    <source>
        <dbReference type="SAM" id="Phobius"/>
    </source>
</evidence>
<sequence length="247" mass="28428">MKQTQHDSEHEIVEKNLNGEYQFDLNLILKEGFKNTLKHFFPFLQMMIILMGIAFLIFFLFIKIEGIQTEEDLTQTKILSFQLIIQIFLAPFLAAFMLQGVKANLQSKLKVGELFEQIPRFLPIVIISIFVALLTGLGMSLYVLPGLYIYMATGFAILLTVDKKMTPLQSLMLSVRMVNRYLPKFILLYVIFTVLMILSIMTYGLGFLVLFPFYHIVKGALYRDLFGYAKMPSSNQIDNQDESTFEA</sequence>
<accession>A0ABN1LCC3</accession>
<proteinExistence type="predicted"/>
<dbReference type="InterPro" id="IPR010380">
    <property type="entry name" value="DUF975"/>
</dbReference>
<reference evidence="3" key="1">
    <citation type="journal article" date="2019" name="Int. J. Syst. Evol. Microbiol.">
        <title>The Global Catalogue of Microorganisms (GCM) 10K type strain sequencing project: providing services to taxonomists for standard genome sequencing and annotation.</title>
        <authorList>
            <consortium name="The Broad Institute Genomics Platform"/>
            <consortium name="The Broad Institute Genome Sequencing Center for Infectious Disease"/>
            <person name="Wu L."/>
            <person name="Ma J."/>
        </authorList>
    </citation>
    <scope>NUCLEOTIDE SEQUENCE [LARGE SCALE GENOMIC DNA]</scope>
    <source>
        <strain evidence="3">JCM 15896</strain>
    </source>
</reference>
<evidence type="ECO:0000313" key="2">
    <source>
        <dbReference type="EMBL" id="GAA0852186.1"/>
    </source>
</evidence>
<gene>
    <name evidence="2" type="ORF">GCM10009114_01470</name>
</gene>
<organism evidence="2 3">
    <name type="scientific">Aliiglaciecola litoralis</name>
    <dbReference type="NCBI Taxonomy" id="582857"/>
    <lineage>
        <taxon>Bacteria</taxon>
        <taxon>Pseudomonadati</taxon>
        <taxon>Pseudomonadota</taxon>
        <taxon>Gammaproteobacteria</taxon>
        <taxon>Alteromonadales</taxon>
        <taxon>Alteromonadaceae</taxon>
        <taxon>Aliiglaciecola</taxon>
    </lineage>
</organism>